<dbReference type="Proteomes" id="UP000623129">
    <property type="component" value="Unassembled WGS sequence"/>
</dbReference>
<protein>
    <submittedName>
        <fullName evidence="2">Uncharacterized protein</fullName>
    </submittedName>
</protein>
<dbReference type="OrthoDB" id="749393at2759"/>
<evidence type="ECO:0000313" key="2">
    <source>
        <dbReference type="EMBL" id="KAF3329771.1"/>
    </source>
</evidence>
<reference evidence="2" key="1">
    <citation type="submission" date="2020-01" db="EMBL/GenBank/DDBJ databases">
        <title>Genome sequence of Kobresia littledalei, the first chromosome-level genome in the family Cyperaceae.</title>
        <authorList>
            <person name="Qu G."/>
        </authorList>
    </citation>
    <scope>NUCLEOTIDE SEQUENCE</scope>
    <source>
        <strain evidence="2">C.B.Clarke</strain>
        <tissue evidence="2">Leaf</tissue>
    </source>
</reference>
<evidence type="ECO:0000313" key="3">
    <source>
        <dbReference type="Proteomes" id="UP000623129"/>
    </source>
</evidence>
<dbReference type="AlphaFoldDB" id="A0A833V9H1"/>
<accession>A0A833V9H1</accession>
<feature type="region of interest" description="Disordered" evidence="1">
    <location>
        <begin position="1"/>
        <end position="63"/>
    </location>
</feature>
<proteinExistence type="predicted"/>
<keyword evidence="3" id="KW-1185">Reference proteome</keyword>
<name>A0A833V9H1_9POAL</name>
<gene>
    <name evidence="2" type="ORF">FCM35_KLT05102</name>
</gene>
<dbReference type="EMBL" id="SWLB01000014">
    <property type="protein sequence ID" value="KAF3329771.1"/>
    <property type="molecule type" value="Genomic_DNA"/>
</dbReference>
<sequence>MCGGRATSAEQFGQSKIDLHSGSTGSAKNELKRPREVTSSSKPPLPPKKLKMVPPPPSKSTCTTVTGAADIISDFASGSNAPPGVFDFPRPAAMFDIGEFYDVFFRSLIDGVTPSKPIVLEGFRPFDEIMDPEMEHIWLPILRQPLIPIVYKQRGFRF</sequence>
<evidence type="ECO:0000256" key="1">
    <source>
        <dbReference type="SAM" id="MobiDB-lite"/>
    </source>
</evidence>
<feature type="compositionally biased region" description="Pro residues" evidence="1">
    <location>
        <begin position="43"/>
        <end position="58"/>
    </location>
</feature>
<organism evidence="2 3">
    <name type="scientific">Carex littledalei</name>
    <dbReference type="NCBI Taxonomy" id="544730"/>
    <lineage>
        <taxon>Eukaryota</taxon>
        <taxon>Viridiplantae</taxon>
        <taxon>Streptophyta</taxon>
        <taxon>Embryophyta</taxon>
        <taxon>Tracheophyta</taxon>
        <taxon>Spermatophyta</taxon>
        <taxon>Magnoliopsida</taxon>
        <taxon>Liliopsida</taxon>
        <taxon>Poales</taxon>
        <taxon>Cyperaceae</taxon>
        <taxon>Cyperoideae</taxon>
        <taxon>Cariceae</taxon>
        <taxon>Carex</taxon>
        <taxon>Carex subgen. Euthyceras</taxon>
    </lineage>
</organism>
<comment type="caution">
    <text evidence="2">The sequence shown here is derived from an EMBL/GenBank/DDBJ whole genome shotgun (WGS) entry which is preliminary data.</text>
</comment>